<protein>
    <submittedName>
        <fullName evidence="1">Uncharacterized protein</fullName>
    </submittedName>
</protein>
<dbReference type="AlphaFoldDB" id="A0A1H8SGT5"/>
<proteinExistence type="predicted"/>
<dbReference type="EMBL" id="FOEE01000004">
    <property type="protein sequence ID" value="SEO77872.1"/>
    <property type="molecule type" value="Genomic_DNA"/>
</dbReference>
<sequence>MNGIGVCRGGDHRAPSTGGSCPCGMVTRIPARRPAPEPIGADVLALLERCLRDGPGVLDPAASELLRERAAQLLAALDVAIPSPVASEGAAA</sequence>
<reference evidence="2" key="1">
    <citation type="submission" date="2016-10" db="EMBL/GenBank/DDBJ databases">
        <authorList>
            <person name="Varghese N."/>
            <person name="Submissions S."/>
        </authorList>
    </citation>
    <scope>NUCLEOTIDE SEQUENCE [LARGE SCALE GENOMIC DNA]</scope>
    <source>
        <strain evidence="2">DSM 45413</strain>
    </source>
</reference>
<evidence type="ECO:0000313" key="1">
    <source>
        <dbReference type="EMBL" id="SEO77872.1"/>
    </source>
</evidence>
<name>A0A1H8SGT5_9ACTN</name>
<accession>A0A1H8SGT5</accession>
<organism evidence="1 2">
    <name type="scientific">Trujillonella endophytica</name>
    <dbReference type="NCBI Taxonomy" id="673521"/>
    <lineage>
        <taxon>Bacteria</taxon>
        <taxon>Bacillati</taxon>
        <taxon>Actinomycetota</taxon>
        <taxon>Actinomycetes</taxon>
        <taxon>Geodermatophilales</taxon>
        <taxon>Geodermatophilaceae</taxon>
        <taxon>Trujillonella</taxon>
    </lineage>
</organism>
<dbReference type="Proteomes" id="UP000198960">
    <property type="component" value="Unassembled WGS sequence"/>
</dbReference>
<evidence type="ECO:0000313" key="2">
    <source>
        <dbReference type="Proteomes" id="UP000198960"/>
    </source>
</evidence>
<gene>
    <name evidence="1" type="ORF">SAMN05660991_01704</name>
</gene>
<dbReference type="RefSeq" id="WP_091942082.1">
    <property type="nucleotide sequence ID" value="NZ_FOEE01000004.1"/>
</dbReference>
<keyword evidence="2" id="KW-1185">Reference proteome</keyword>